<keyword evidence="3" id="KW-1185">Reference proteome</keyword>
<feature type="region of interest" description="Disordered" evidence="1">
    <location>
        <begin position="1"/>
        <end position="59"/>
    </location>
</feature>
<feature type="compositionally biased region" description="Pro residues" evidence="1">
    <location>
        <begin position="24"/>
        <end position="38"/>
    </location>
</feature>
<sequence length="99" mass="10436">MVANRPPYSKTMGAGGDDQHPQPQYAPPPGTGYAPPPGEGYGPSQPYSPPMSSPMPGFQAFRQSRVPDAMAGLGPATEGSLQIYARVRYPLGHPRLPAC</sequence>
<comment type="caution">
    <text evidence="2">The sequence shown here is derived from an EMBL/GenBank/DDBJ whole genome shotgun (WGS) entry which is preliminary data.</text>
</comment>
<name>A0AAV4BAM9_9GAST</name>
<evidence type="ECO:0000313" key="2">
    <source>
        <dbReference type="EMBL" id="GFO16580.1"/>
    </source>
</evidence>
<proteinExistence type="predicted"/>
<dbReference type="Proteomes" id="UP000735302">
    <property type="component" value="Unassembled WGS sequence"/>
</dbReference>
<dbReference type="AlphaFoldDB" id="A0AAV4BAM9"/>
<accession>A0AAV4BAM9</accession>
<evidence type="ECO:0000313" key="3">
    <source>
        <dbReference type="Proteomes" id="UP000735302"/>
    </source>
</evidence>
<reference evidence="2 3" key="1">
    <citation type="journal article" date="2021" name="Elife">
        <title>Chloroplast acquisition without the gene transfer in kleptoplastic sea slugs, Plakobranchus ocellatus.</title>
        <authorList>
            <person name="Maeda T."/>
            <person name="Takahashi S."/>
            <person name="Yoshida T."/>
            <person name="Shimamura S."/>
            <person name="Takaki Y."/>
            <person name="Nagai Y."/>
            <person name="Toyoda A."/>
            <person name="Suzuki Y."/>
            <person name="Arimoto A."/>
            <person name="Ishii H."/>
            <person name="Satoh N."/>
            <person name="Nishiyama T."/>
            <person name="Hasebe M."/>
            <person name="Maruyama T."/>
            <person name="Minagawa J."/>
            <person name="Obokata J."/>
            <person name="Shigenobu S."/>
        </authorList>
    </citation>
    <scope>NUCLEOTIDE SEQUENCE [LARGE SCALE GENOMIC DNA]</scope>
</reference>
<dbReference type="EMBL" id="BLXT01004673">
    <property type="protein sequence ID" value="GFO16580.1"/>
    <property type="molecule type" value="Genomic_DNA"/>
</dbReference>
<protein>
    <submittedName>
        <fullName evidence="2">Uncharacterized protein</fullName>
    </submittedName>
</protein>
<evidence type="ECO:0000256" key="1">
    <source>
        <dbReference type="SAM" id="MobiDB-lite"/>
    </source>
</evidence>
<gene>
    <name evidence="2" type="ORF">PoB_004308500</name>
</gene>
<organism evidence="2 3">
    <name type="scientific">Plakobranchus ocellatus</name>
    <dbReference type="NCBI Taxonomy" id="259542"/>
    <lineage>
        <taxon>Eukaryota</taxon>
        <taxon>Metazoa</taxon>
        <taxon>Spiralia</taxon>
        <taxon>Lophotrochozoa</taxon>
        <taxon>Mollusca</taxon>
        <taxon>Gastropoda</taxon>
        <taxon>Heterobranchia</taxon>
        <taxon>Euthyneura</taxon>
        <taxon>Panpulmonata</taxon>
        <taxon>Sacoglossa</taxon>
        <taxon>Placobranchoidea</taxon>
        <taxon>Plakobranchidae</taxon>
        <taxon>Plakobranchus</taxon>
    </lineage>
</organism>